<sequence length="338" mass="37843">MSKLENKRNFALFKHYRQVYVGFSNGIDSSHRNLTEESLTVRIAPDKEFVAVGECNGIIQFFPLPHMTSKLRPFELRDESEKLPCTDMEFVPRQSDKRRVLAACKLNCSQLRSLDASGFVRLWQYGPGGVKITLSKVWQEPEYRVNPSENKERKLNQILCIRASHDGKRFVTGGSDTVIRVYEINSSTAGKMLIPSIRTDSSMIYNFHTNRITAILYHPRGVKDPAFGHTFVSASWDGTIQGWDDRTCGSLWQHVGTMVSGADGLCIDPLRNLVISGCYKHDKVLAQVWEARPAVATDTKKPLSDMGKPLSQVAQEVGSPPTQVCRLTISVNPSVLLA</sequence>
<dbReference type="InterPro" id="IPR036322">
    <property type="entry name" value="WD40_repeat_dom_sf"/>
</dbReference>
<proteinExistence type="predicted"/>
<dbReference type="Gene3D" id="2.130.10.10">
    <property type="entry name" value="YVTN repeat-like/Quinoprotein amine dehydrogenase"/>
    <property type="match status" value="1"/>
</dbReference>
<accession>A0A504ZCA4</accession>
<dbReference type="InterPro" id="IPR001680">
    <property type="entry name" value="WD40_rpt"/>
</dbReference>
<dbReference type="Pfam" id="PF00400">
    <property type="entry name" value="WD40"/>
    <property type="match status" value="2"/>
</dbReference>
<keyword evidence="2" id="KW-1185">Reference proteome</keyword>
<dbReference type="SMART" id="SM00320">
    <property type="entry name" value="WD40"/>
    <property type="match status" value="2"/>
</dbReference>
<evidence type="ECO:0000313" key="1">
    <source>
        <dbReference type="EMBL" id="TPP67528.1"/>
    </source>
</evidence>
<gene>
    <name evidence="1" type="ORF">FGIG_11745</name>
</gene>
<comment type="caution">
    <text evidence="1">The sequence shown here is derived from an EMBL/GenBank/DDBJ whole genome shotgun (WGS) entry which is preliminary data.</text>
</comment>
<protein>
    <submittedName>
        <fullName evidence="1">Uncharacterized protein</fullName>
    </submittedName>
</protein>
<dbReference type="PANTHER" id="PTHR47822:SF2">
    <property type="entry name" value="F-BOX AND WD-40 DOMAIN PROTEIN 7"/>
    <property type="match status" value="1"/>
</dbReference>
<dbReference type="OrthoDB" id="10251741at2759"/>
<dbReference type="AlphaFoldDB" id="A0A504ZCA4"/>
<dbReference type="Proteomes" id="UP000316759">
    <property type="component" value="Unassembled WGS sequence"/>
</dbReference>
<dbReference type="SUPFAM" id="SSF50978">
    <property type="entry name" value="WD40 repeat-like"/>
    <property type="match status" value="1"/>
</dbReference>
<dbReference type="STRING" id="46835.A0A504ZCA4"/>
<name>A0A504ZCA4_FASGI</name>
<reference evidence="1 2" key="1">
    <citation type="submission" date="2019-04" db="EMBL/GenBank/DDBJ databases">
        <title>Annotation for the trematode Fasciola gigantica.</title>
        <authorList>
            <person name="Choi Y.-J."/>
        </authorList>
    </citation>
    <scope>NUCLEOTIDE SEQUENCE [LARGE SCALE GENOMIC DNA]</scope>
    <source>
        <strain evidence="1">Uganda_cow_1</strain>
    </source>
</reference>
<dbReference type="EMBL" id="SUNJ01000578">
    <property type="protein sequence ID" value="TPP67528.1"/>
    <property type="molecule type" value="Genomic_DNA"/>
</dbReference>
<dbReference type="PANTHER" id="PTHR47822">
    <property type="entry name" value="CARBOHYDRATE BINDING DOMAIN CONTAINING PROTEIN"/>
    <property type="match status" value="1"/>
</dbReference>
<dbReference type="InterPro" id="IPR015943">
    <property type="entry name" value="WD40/YVTN_repeat-like_dom_sf"/>
</dbReference>
<organism evidence="1 2">
    <name type="scientific">Fasciola gigantica</name>
    <name type="common">Giant liver fluke</name>
    <dbReference type="NCBI Taxonomy" id="46835"/>
    <lineage>
        <taxon>Eukaryota</taxon>
        <taxon>Metazoa</taxon>
        <taxon>Spiralia</taxon>
        <taxon>Lophotrochozoa</taxon>
        <taxon>Platyhelminthes</taxon>
        <taxon>Trematoda</taxon>
        <taxon>Digenea</taxon>
        <taxon>Plagiorchiida</taxon>
        <taxon>Echinostomata</taxon>
        <taxon>Echinostomatoidea</taxon>
        <taxon>Fasciolidae</taxon>
        <taxon>Fasciola</taxon>
    </lineage>
</organism>
<evidence type="ECO:0000313" key="2">
    <source>
        <dbReference type="Proteomes" id="UP000316759"/>
    </source>
</evidence>